<proteinExistence type="predicted"/>
<protein>
    <submittedName>
        <fullName evidence="1">Phage head closure protein</fullName>
    </submittedName>
</protein>
<name>A0ABW3TTP4_9BACL</name>
<dbReference type="EMBL" id="JBHTLT010000015">
    <property type="protein sequence ID" value="MFD1204015.1"/>
    <property type="molecule type" value="Genomic_DNA"/>
</dbReference>
<evidence type="ECO:0000313" key="1">
    <source>
        <dbReference type="EMBL" id="MFD1204015.1"/>
    </source>
</evidence>
<dbReference type="NCBIfam" id="TIGR01563">
    <property type="entry name" value="gp16_SPP1"/>
    <property type="match status" value="1"/>
</dbReference>
<dbReference type="RefSeq" id="WP_381479717.1">
    <property type="nucleotide sequence ID" value="NZ_JBHTLT010000015.1"/>
</dbReference>
<sequence>MSNWDQELVLIEQFFEEDELGNQIPTVTRREVLCKKKSVGRTEFYSAANSDMRPEIVLVVHTYEYQGERKVEFEGHQYSVLRTYSENFEELELTCERVGADVKS</sequence>
<evidence type="ECO:0000313" key="2">
    <source>
        <dbReference type="Proteomes" id="UP001597231"/>
    </source>
</evidence>
<gene>
    <name evidence="1" type="ORF">ACFQ38_02580</name>
</gene>
<dbReference type="Proteomes" id="UP001597231">
    <property type="component" value="Unassembled WGS sequence"/>
</dbReference>
<reference evidence="2" key="1">
    <citation type="journal article" date="2019" name="Int. J. Syst. Evol. Microbiol.">
        <title>The Global Catalogue of Microorganisms (GCM) 10K type strain sequencing project: providing services to taxonomists for standard genome sequencing and annotation.</title>
        <authorList>
            <consortium name="The Broad Institute Genomics Platform"/>
            <consortium name="The Broad Institute Genome Sequencing Center for Infectious Disease"/>
            <person name="Wu L."/>
            <person name="Ma J."/>
        </authorList>
    </citation>
    <scope>NUCLEOTIDE SEQUENCE [LARGE SCALE GENOMIC DNA]</scope>
    <source>
        <strain evidence="2">CCUG 53915</strain>
    </source>
</reference>
<organism evidence="1 2">
    <name type="scientific">Sporosarcina contaminans</name>
    <dbReference type="NCBI Taxonomy" id="633403"/>
    <lineage>
        <taxon>Bacteria</taxon>
        <taxon>Bacillati</taxon>
        <taxon>Bacillota</taxon>
        <taxon>Bacilli</taxon>
        <taxon>Bacillales</taxon>
        <taxon>Caryophanaceae</taxon>
        <taxon>Sporosarcina</taxon>
    </lineage>
</organism>
<accession>A0ABW3TTP4</accession>
<keyword evidence="2" id="KW-1185">Reference proteome</keyword>
<comment type="caution">
    <text evidence="1">The sequence shown here is derived from an EMBL/GenBank/DDBJ whole genome shotgun (WGS) entry which is preliminary data.</text>
</comment>
<dbReference type="InterPro" id="IPR008767">
    <property type="entry name" value="Phage_SPP1_head-tail_adaptor"/>
</dbReference>